<name>A0A8J6PBK1_9GAMM</name>
<dbReference type="InterPro" id="IPR009051">
    <property type="entry name" value="Helical_ferredxn"/>
</dbReference>
<dbReference type="GO" id="GO:0051536">
    <property type="term" value="F:iron-sulfur cluster binding"/>
    <property type="evidence" value="ECO:0007669"/>
    <property type="project" value="UniProtKB-KW"/>
</dbReference>
<evidence type="ECO:0000256" key="1">
    <source>
        <dbReference type="ARBA" id="ARBA00022723"/>
    </source>
</evidence>
<organism evidence="5 6">
    <name type="scientific">Candidatus Thiopontia autotrophica</name>
    <dbReference type="NCBI Taxonomy" id="2841688"/>
    <lineage>
        <taxon>Bacteria</taxon>
        <taxon>Pseudomonadati</taxon>
        <taxon>Pseudomonadota</taxon>
        <taxon>Gammaproteobacteria</taxon>
        <taxon>Candidatus Thiopontia</taxon>
    </lineage>
</organism>
<evidence type="ECO:0000256" key="3">
    <source>
        <dbReference type="ARBA" id="ARBA00023014"/>
    </source>
</evidence>
<feature type="domain" description="4Fe-4S ferredoxin-type" evidence="4">
    <location>
        <begin position="337"/>
        <end position="365"/>
    </location>
</feature>
<dbReference type="PANTHER" id="PTHR40447:SF1">
    <property type="entry name" value="ANAEROBIC SULFITE REDUCTASE SUBUNIT A"/>
    <property type="match status" value="1"/>
</dbReference>
<sequence>MKQGVGGSSTIQFLPAAQLEALFDQLKASGYSVIAPMVADGAVLYRETTTVTTLPQGVMDEQRPGHYRLHASHTPQRFSWSSGLQGIKSALFPPEEPLWQAKKSGDGNVQFSAIEAASKPIALFGVRACDLAATELMDRHFLRSGAEDPWYRHRRSNLLLITVSCSRASESCFCASTATGPEPEQGFDLRLDELESGFLIQSGSERGREIQAALPLNQASSKQLAQAAAQLHKVVEQQTRAMAANDFRPHFANQQESPIWKQIAERCLGCGNCTAVCPTCFCHREEEAPSLDLQSSTHQRVWDSCFSEAHSQLHGVPVRTGRRERYRQWMTHKLAGWHDQFDESGCVGCGRCITWCPVGIDLVEESARFVAGGNDE</sequence>
<keyword evidence="1" id="KW-0479">Metal-binding</keyword>
<evidence type="ECO:0000256" key="2">
    <source>
        <dbReference type="ARBA" id="ARBA00023004"/>
    </source>
</evidence>
<dbReference type="PROSITE" id="PS00198">
    <property type="entry name" value="4FE4S_FER_1"/>
    <property type="match status" value="2"/>
</dbReference>
<comment type="caution">
    <text evidence="5">The sequence shown here is derived from an EMBL/GenBank/DDBJ whole genome shotgun (WGS) entry which is preliminary data.</text>
</comment>
<dbReference type="GO" id="GO:0046872">
    <property type="term" value="F:metal ion binding"/>
    <property type="evidence" value="ECO:0007669"/>
    <property type="project" value="UniProtKB-KW"/>
</dbReference>
<dbReference type="SUPFAM" id="SSF46548">
    <property type="entry name" value="alpha-helical ferredoxin"/>
    <property type="match status" value="1"/>
</dbReference>
<feature type="domain" description="4Fe-4S ferredoxin-type" evidence="4">
    <location>
        <begin position="256"/>
        <end position="287"/>
    </location>
</feature>
<evidence type="ECO:0000313" key="6">
    <source>
        <dbReference type="Proteomes" id="UP000654401"/>
    </source>
</evidence>
<keyword evidence="3" id="KW-0411">Iron-sulfur</keyword>
<dbReference type="EMBL" id="JACNFK010000033">
    <property type="protein sequence ID" value="MBC8520042.1"/>
    <property type="molecule type" value="Genomic_DNA"/>
</dbReference>
<gene>
    <name evidence="5" type="ORF">H8D24_06525</name>
</gene>
<dbReference type="Gene3D" id="1.10.1060.10">
    <property type="entry name" value="Alpha-helical ferredoxin"/>
    <property type="match status" value="1"/>
</dbReference>
<reference evidence="5 6" key="1">
    <citation type="submission" date="2020-08" db="EMBL/GenBank/DDBJ databases">
        <title>Bridging the membrane lipid divide: bacteria of the FCB group superphylum have the potential to synthesize archaeal ether lipids.</title>
        <authorList>
            <person name="Villanueva L."/>
            <person name="Von Meijenfeldt F.A.B."/>
            <person name="Westbye A.B."/>
            <person name="Yadav S."/>
            <person name="Hopmans E.C."/>
            <person name="Dutilh B.E."/>
            <person name="Sinninghe Damste J.S."/>
        </authorList>
    </citation>
    <scope>NUCLEOTIDE SEQUENCE [LARGE SCALE GENOMIC DNA]</scope>
    <source>
        <strain evidence="5">NIOZ-UU100</strain>
    </source>
</reference>
<dbReference type="InterPro" id="IPR017900">
    <property type="entry name" value="4Fe4S_Fe_S_CS"/>
</dbReference>
<dbReference type="PANTHER" id="PTHR40447">
    <property type="entry name" value="ANAEROBIC SULFITE REDUCTASE SUBUNIT A"/>
    <property type="match status" value="1"/>
</dbReference>
<dbReference type="PROSITE" id="PS51379">
    <property type="entry name" value="4FE4S_FER_2"/>
    <property type="match status" value="2"/>
</dbReference>
<keyword evidence="2" id="KW-0408">Iron</keyword>
<dbReference type="InterPro" id="IPR017896">
    <property type="entry name" value="4Fe4S_Fe-S-bd"/>
</dbReference>
<protein>
    <submittedName>
        <fullName evidence="5">4Fe-4S dicluster domain-containing protein</fullName>
    </submittedName>
</protein>
<accession>A0A8J6PBK1</accession>
<dbReference type="AlphaFoldDB" id="A0A8J6PBK1"/>
<evidence type="ECO:0000259" key="4">
    <source>
        <dbReference type="PROSITE" id="PS51379"/>
    </source>
</evidence>
<evidence type="ECO:0000313" key="5">
    <source>
        <dbReference type="EMBL" id="MBC8520042.1"/>
    </source>
</evidence>
<dbReference type="Pfam" id="PF17179">
    <property type="entry name" value="Fer4_22"/>
    <property type="match status" value="1"/>
</dbReference>
<dbReference type="Proteomes" id="UP000654401">
    <property type="component" value="Unassembled WGS sequence"/>
</dbReference>
<proteinExistence type="predicted"/>